<dbReference type="GO" id="GO:0005737">
    <property type="term" value="C:cytoplasm"/>
    <property type="evidence" value="ECO:0007669"/>
    <property type="project" value="TreeGrafter"/>
</dbReference>
<sequence>MPAPLFAARKVASNRVADALAAESSRLSLARIGIDALPGDLTASNRVTHITVLDLKHNALQMLPSELFLCVTQLEEVDASKNRISYLPETIGLATGLRKLNLQGNCLRDIPNGLCLLQVLETLDLAQNMLVNVMHAV</sequence>
<gene>
    <name evidence="3" type="ORF">Esi_0063_0132</name>
</gene>
<dbReference type="EMBL" id="FN649742">
    <property type="protein sequence ID" value="CBJ27283.1"/>
    <property type="molecule type" value="Genomic_DNA"/>
</dbReference>
<dbReference type="SUPFAM" id="SSF52075">
    <property type="entry name" value="Outer arm dynein light chain 1"/>
    <property type="match status" value="1"/>
</dbReference>
<proteinExistence type="predicted"/>
<name>D7G5C9_ECTSI</name>
<keyword evidence="4" id="KW-1185">Reference proteome</keyword>
<dbReference type="STRING" id="2880.D7G5C9"/>
<dbReference type="SMART" id="SM00369">
    <property type="entry name" value="LRR_TYP"/>
    <property type="match status" value="3"/>
</dbReference>
<dbReference type="eggNOG" id="KOG0473">
    <property type="taxonomic scope" value="Eukaryota"/>
</dbReference>
<dbReference type="AlphaFoldDB" id="D7G5C9"/>
<dbReference type="EMBL" id="FN648852">
    <property type="protein sequence ID" value="CBJ27283.1"/>
    <property type="molecule type" value="Genomic_DNA"/>
</dbReference>
<dbReference type="InterPro" id="IPR003591">
    <property type="entry name" value="Leu-rich_rpt_typical-subtyp"/>
</dbReference>
<keyword evidence="1" id="KW-0433">Leucine-rich repeat</keyword>
<dbReference type="PANTHER" id="PTHR48051:SF1">
    <property type="entry name" value="RAS SUPPRESSOR PROTEIN 1"/>
    <property type="match status" value="1"/>
</dbReference>
<dbReference type="Proteomes" id="UP000002630">
    <property type="component" value="Linkage Group LG17"/>
</dbReference>
<evidence type="ECO:0000313" key="3">
    <source>
        <dbReference type="EMBL" id="CBJ27283.1"/>
    </source>
</evidence>
<dbReference type="InterPro" id="IPR001611">
    <property type="entry name" value="Leu-rich_rpt"/>
</dbReference>
<dbReference type="Pfam" id="PF00560">
    <property type="entry name" value="LRR_1"/>
    <property type="match status" value="1"/>
</dbReference>
<reference evidence="3 4" key="1">
    <citation type="journal article" date="2010" name="Nature">
        <title>The Ectocarpus genome and the independent evolution of multicellularity in brown algae.</title>
        <authorList>
            <person name="Cock J.M."/>
            <person name="Sterck L."/>
            <person name="Rouze P."/>
            <person name="Scornet D."/>
            <person name="Allen A.E."/>
            <person name="Amoutzias G."/>
            <person name="Anthouard V."/>
            <person name="Artiguenave F."/>
            <person name="Aury J.M."/>
            <person name="Badger J.H."/>
            <person name="Beszteri B."/>
            <person name="Billiau K."/>
            <person name="Bonnet E."/>
            <person name="Bothwell J.H."/>
            <person name="Bowler C."/>
            <person name="Boyen C."/>
            <person name="Brownlee C."/>
            <person name="Carrano C.J."/>
            <person name="Charrier B."/>
            <person name="Cho G.Y."/>
            <person name="Coelho S.M."/>
            <person name="Collen J."/>
            <person name="Corre E."/>
            <person name="Da Silva C."/>
            <person name="Delage L."/>
            <person name="Delaroque N."/>
            <person name="Dittami S.M."/>
            <person name="Doulbeau S."/>
            <person name="Elias M."/>
            <person name="Farnham G."/>
            <person name="Gachon C.M."/>
            <person name="Gschloessl B."/>
            <person name="Heesch S."/>
            <person name="Jabbari K."/>
            <person name="Jubin C."/>
            <person name="Kawai H."/>
            <person name="Kimura K."/>
            <person name="Kloareg B."/>
            <person name="Kupper F.C."/>
            <person name="Lang D."/>
            <person name="Le Bail A."/>
            <person name="Leblanc C."/>
            <person name="Lerouge P."/>
            <person name="Lohr M."/>
            <person name="Lopez P.J."/>
            <person name="Martens C."/>
            <person name="Maumus F."/>
            <person name="Michel G."/>
            <person name="Miranda-Saavedra D."/>
            <person name="Morales J."/>
            <person name="Moreau H."/>
            <person name="Motomura T."/>
            <person name="Nagasato C."/>
            <person name="Napoli C.A."/>
            <person name="Nelson D.R."/>
            <person name="Nyvall-Collen P."/>
            <person name="Peters A.F."/>
            <person name="Pommier C."/>
            <person name="Potin P."/>
            <person name="Poulain J."/>
            <person name="Quesneville H."/>
            <person name="Read B."/>
            <person name="Rensing S.A."/>
            <person name="Ritter A."/>
            <person name="Rousvoal S."/>
            <person name="Samanta M."/>
            <person name="Samson G."/>
            <person name="Schroeder D.C."/>
            <person name="Segurens B."/>
            <person name="Strittmatter M."/>
            <person name="Tonon T."/>
            <person name="Tregear J.W."/>
            <person name="Valentin K."/>
            <person name="von Dassow P."/>
            <person name="Yamagishi T."/>
            <person name="Van de Peer Y."/>
            <person name="Wincker P."/>
        </authorList>
    </citation>
    <scope>NUCLEOTIDE SEQUENCE [LARGE SCALE GENOMIC DNA]</scope>
    <source>
        <strain evidence="4">Ec32 / CCAP1310/4</strain>
    </source>
</reference>
<accession>D7G5C9</accession>
<dbReference type="Gene3D" id="3.80.10.10">
    <property type="entry name" value="Ribonuclease Inhibitor"/>
    <property type="match status" value="1"/>
</dbReference>
<dbReference type="OrthoDB" id="1668230at2759"/>
<dbReference type="InterPro" id="IPR032675">
    <property type="entry name" value="LRR_dom_sf"/>
</dbReference>
<keyword evidence="2" id="KW-0677">Repeat</keyword>
<dbReference type="PROSITE" id="PS51450">
    <property type="entry name" value="LRR"/>
    <property type="match status" value="1"/>
</dbReference>
<protein>
    <submittedName>
        <fullName evidence="3">Hypothetical leucine rich repeat protein</fullName>
    </submittedName>
</protein>
<organism evidence="3 4">
    <name type="scientific">Ectocarpus siliculosus</name>
    <name type="common">Brown alga</name>
    <name type="synonym">Conferva siliculosa</name>
    <dbReference type="NCBI Taxonomy" id="2880"/>
    <lineage>
        <taxon>Eukaryota</taxon>
        <taxon>Sar</taxon>
        <taxon>Stramenopiles</taxon>
        <taxon>Ochrophyta</taxon>
        <taxon>PX clade</taxon>
        <taxon>Phaeophyceae</taxon>
        <taxon>Ectocarpales</taxon>
        <taxon>Ectocarpaceae</taxon>
        <taxon>Ectocarpus</taxon>
    </lineage>
</organism>
<evidence type="ECO:0000313" key="4">
    <source>
        <dbReference type="Proteomes" id="UP000002630"/>
    </source>
</evidence>
<evidence type="ECO:0000256" key="2">
    <source>
        <dbReference type="ARBA" id="ARBA00022737"/>
    </source>
</evidence>
<evidence type="ECO:0000256" key="1">
    <source>
        <dbReference type="ARBA" id="ARBA00022614"/>
    </source>
</evidence>
<dbReference type="InterPro" id="IPR050216">
    <property type="entry name" value="LRR_domain-containing"/>
</dbReference>
<dbReference type="PANTHER" id="PTHR48051">
    <property type="match status" value="1"/>
</dbReference>
<dbReference type="InParanoid" id="D7G5C9"/>